<comment type="caution">
    <text evidence="6">The sequence shown here is derived from an EMBL/GenBank/DDBJ whole genome shotgun (WGS) entry which is preliminary data.</text>
</comment>
<organism evidence="6 7">
    <name type="scientific">Calidithermus roseus</name>
    <dbReference type="NCBI Taxonomy" id="1644118"/>
    <lineage>
        <taxon>Bacteria</taxon>
        <taxon>Thermotogati</taxon>
        <taxon>Deinococcota</taxon>
        <taxon>Deinococci</taxon>
        <taxon>Thermales</taxon>
        <taxon>Thermaceae</taxon>
        <taxon>Calidithermus</taxon>
    </lineage>
</organism>
<keyword evidence="2 6" id="KW-0328">Glycosyltransferase</keyword>
<evidence type="ECO:0000256" key="2">
    <source>
        <dbReference type="ARBA" id="ARBA00022676"/>
    </source>
</evidence>
<evidence type="ECO:0000256" key="3">
    <source>
        <dbReference type="ARBA" id="ARBA00022679"/>
    </source>
</evidence>
<keyword evidence="3 6" id="KW-0808">Transferase</keyword>
<dbReference type="Proteomes" id="UP000265341">
    <property type="component" value="Unassembled WGS sequence"/>
</dbReference>
<dbReference type="AlphaFoldDB" id="A0A399EIC4"/>
<feature type="domain" description="Glycosyltransferase subfamily 4-like N-terminal" evidence="5">
    <location>
        <begin position="25"/>
        <end position="176"/>
    </location>
</feature>
<sequence length="395" mass="43246">MRLVYVTSSLPFGPGEAFIIPEIQQLQKQGHTVKVIPLYPRGQLIHEAAKGLIDSAAIQPPISFEVLSAAGKEFLRAPWKALQALRLLITFCPRHLLKNLSIYPKGLWLAGIARRWEAEHIHAHWAATTASMAMVASETSGIPWSFTAHRWDIVEGNLLARKSAHAKFARFISRSGLEMALAKGVVKEKTRVLYLGVQLRQSGSRAELDHSTSRPFRLLCPASLLPVKGHKYLIQAISLLPEGVELWLAGDGKLRAEIETQVRELGLSEQVRLLGQLSHEALTRLYAENQVDAVVLPSIDLGGGLHEGIPVSLIEAMSFGIPVISTRTGGIPELLEGGAGLLVPPRDPKALADAIQKLMENPQLHQAIGVAGRTRVQEEFASEHVATRLEALFIE</sequence>
<comment type="similarity">
    <text evidence="1">Belongs to the glycosyltransferase group 1 family. Glycosyltransferase 4 subfamily.</text>
</comment>
<dbReference type="PANTHER" id="PTHR12526">
    <property type="entry name" value="GLYCOSYLTRANSFERASE"/>
    <property type="match status" value="1"/>
</dbReference>
<gene>
    <name evidence="6" type="primary">bshA_3</name>
    <name evidence="6" type="ORF">Mrose_02631</name>
</gene>
<dbReference type="Pfam" id="PF00534">
    <property type="entry name" value="Glycos_transf_1"/>
    <property type="match status" value="1"/>
</dbReference>
<proteinExistence type="inferred from homology"/>
<dbReference type="EC" id="2.4.1.-" evidence="6"/>
<keyword evidence="7" id="KW-1185">Reference proteome</keyword>
<dbReference type="SUPFAM" id="SSF53756">
    <property type="entry name" value="UDP-Glycosyltransferase/glycogen phosphorylase"/>
    <property type="match status" value="1"/>
</dbReference>
<dbReference type="GO" id="GO:0016757">
    <property type="term" value="F:glycosyltransferase activity"/>
    <property type="evidence" value="ECO:0007669"/>
    <property type="project" value="UniProtKB-KW"/>
</dbReference>
<name>A0A399EIC4_9DEIN</name>
<reference evidence="6 7" key="1">
    <citation type="submission" date="2018-08" db="EMBL/GenBank/DDBJ databases">
        <title>Meiothermus roseus NBRC 110900 genome sequencing project.</title>
        <authorList>
            <person name="Da Costa M.S."/>
            <person name="Albuquerque L."/>
            <person name="Raposo P."/>
            <person name="Froufe H.J.C."/>
            <person name="Barroso C.S."/>
            <person name="Egas C."/>
        </authorList>
    </citation>
    <scope>NUCLEOTIDE SEQUENCE [LARGE SCALE GENOMIC DNA]</scope>
    <source>
        <strain evidence="6 7">NBRC 110900</strain>
    </source>
</reference>
<protein>
    <submittedName>
        <fullName evidence="6">N-acetyl-alpha-D-glucosaminyl L-malate synthase</fullName>
        <ecNumber evidence="6">2.4.1.-</ecNumber>
    </submittedName>
</protein>
<dbReference type="OrthoDB" id="9810929at2"/>
<evidence type="ECO:0000313" key="7">
    <source>
        <dbReference type="Proteomes" id="UP000265341"/>
    </source>
</evidence>
<dbReference type="Pfam" id="PF13579">
    <property type="entry name" value="Glyco_trans_4_4"/>
    <property type="match status" value="1"/>
</dbReference>
<evidence type="ECO:0000256" key="1">
    <source>
        <dbReference type="ARBA" id="ARBA00009481"/>
    </source>
</evidence>
<evidence type="ECO:0000259" key="4">
    <source>
        <dbReference type="Pfam" id="PF00534"/>
    </source>
</evidence>
<dbReference type="PANTHER" id="PTHR12526:SF640">
    <property type="entry name" value="COLANIC ACID BIOSYNTHESIS GLYCOSYLTRANSFERASE WCAL-RELATED"/>
    <property type="match status" value="1"/>
</dbReference>
<accession>A0A399EIC4</accession>
<dbReference type="Gene3D" id="3.40.50.2000">
    <property type="entry name" value="Glycogen Phosphorylase B"/>
    <property type="match status" value="2"/>
</dbReference>
<evidence type="ECO:0000259" key="5">
    <source>
        <dbReference type="Pfam" id="PF13579"/>
    </source>
</evidence>
<dbReference type="InterPro" id="IPR028098">
    <property type="entry name" value="Glyco_trans_4-like_N"/>
</dbReference>
<feature type="domain" description="Glycosyl transferase family 1" evidence="4">
    <location>
        <begin position="215"/>
        <end position="374"/>
    </location>
</feature>
<dbReference type="EMBL" id="QWLA01000057">
    <property type="protein sequence ID" value="RIH84447.1"/>
    <property type="molecule type" value="Genomic_DNA"/>
</dbReference>
<dbReference type="InterPro" id="IPR001296">
    <property type="entry name" value="Glyco_trans_1"/>
</dbReference>
<evidence type="ECO:0000313" key="6">
    <source>
        <dbReference type="EMBL" id="RIH84447.1"/>
    </source>
</evidence>